<keyword evidence="4" id="KW-0378">Hydrolase</keyword>
<evidence type="ECO:0000256" key="5">
    <source>
        <dbReference type="ARBA" id="ARBA00023157"/>
    </source>
</evidence>
<gene>
    <name evidence="9" type="ORF">BSTOLATCC_MIC53957</name>
</gene>
<dbReference type="PANTHER" id="PTHR11247">
    <property type="entry name" value="PALMITOYL-PROTEIN THIOESTERASE/DOLICHYLDIPHOSPHATASE 1"/>
    <property type="match status" value="1"/>
</dbReference>
<keyword evidence="3 8" id="KW-0732">Signal</keyword>
<keyword evidence="5" id="KW-1015">Disulfide bond</keyword>
<evidence type="ECO:0000256" key="6">
    <source>
        <dbReference type="ARBA" id="ARBA00023180"/>
    </source>
</evidence>
<reference evidence="9" key="1">
    <citation type="submission" date="2021-09" db="EMBL/GenBank/DDBJ databases">
        <authorList>
            <consortium name="AG Swart"/>
            <person name="Singh M."/>
            <person name="Singh A."/>
            <person name="Seah K."/>
            <person name="Emmerich C."/>
        </authorList>
    </citation>
    <scope>NUCLEOTIDE SEQUENCE</scope>
    <source>
        <strain evidence="9">ATCC30299</strain>
    </source>
</reference>
<keyword evidence="10" id="KW-1185">Reference proteome</keyword>
<comment type="caution">
    <text evidence="9">The sequence shown here is derived from an EMBL/GenBank/DDBJ whole genome shotgun (WGS) entry which is preliminary data.</text>
</comment>
<dbReference type="Proteomes" id="UP001162131">
    <property type="component" value="Unassembled WGS sequence"/>
</dbReference>
<dbReference type="PRINTS" id="PR00414">
    <property type="entry name" value="PPTHIESTRASE"/>
</dbReference>
<dbReference type="EMBL" id="CAJZBQ010000053">
    <property type="protein sequence ID" value="CAG9331899.1"/>
    <property type="molecule type" value="Genomic_DNA"/>
</dbReference>
<evidence type="ECO:0000256" key="3">
    <source>
        <dbReference type="ARBA" id="ARBA00022729"/>
    </source>
</evidence>
<keyword evidence="6" id="KW-0325">Glycoprotein</keyword>
<proteinExistence type="predicted"/>
<dbReference type="SUPFAM" id="SSF53474">
    <property type="entry name" value="alpha/beta-Hydrolases"/>
    <property type="match status" value="1"/>
</dbReference>
<protein>
    <recommendedName>
        <fullName evidence="2">Palmitoyl-protein thioesterase 1</fullName>
        <ecNumber evidence="1">3.1.2.22</ecNumber>
    </recommendedName>
    <alternativeName>
        <fullName evidence="7">Palmitoyl-protein hydrolase 1</fullName>
    </alternativeName>
</protein>
<dbReference type="EC" id="3.1.2.22" evidence="1"/>
<evidence type="ECO:0000313" key="10">
    <source>
        <dbReference type="Proteomes" id="UP001162131"/>
    </source>
</evidence>
<evidence type="ECO:0000256" key="2">
    <source>
        <dbReference type="ARBA" id="ARBA00014212"/>
    </source>
</evidence>
<feature type="chain" id="PRO_5043549588" description="Palmitoyl-protein thioesterase 1" evidence="8">
    <location>
        <begin position="16"/>
        <end position="417"/>
    </location>
</feature>
<dbReference type="GO" id="GO:0005764">
    <property type="term" value="C:lysosome"/>
    <property type="evidence" value="ECO:0007669"/>
    <property type="project" value="TreeGrafter"/>
</dbReference>
<evidence type="ECO:0000256" key="1">
    <source>
        <dbReference type="ARBA" id="ARBA00012423"/>
    </source>
</evidence>
<dbReference type="AlphaFoldDB" id="A0AAU9K4G5"/>
<feature type="signal peptide" evidence="8">
    <location>
        <begin position="1"/>
        <end position="15"/>
    </location>
</feature>
<dbReference type="Pfam" id="PF02089">
    <property type="entry name" value="Palm_thioest"/>
    <property type="match status" value="1"/>
</dbReference>
<evidence type="ECO:0000313" key="9">
    <source>
        <dbReference type="EMBL" id="CAG9331899.1"/>
    </source>
</evidence>
<evidence type="ECO:0000256" key="7">
    <source>
        <dbReference type="ARBA" id="ARBA00031934"/>
    </source>
</evidence>
<dbReference type="Gene3D" id="3.40.50.1820">
    <property type="entry name" value="alpha/beta hydrolase"/>
    <property type="match status" value="1"/>
</dbReference>
<sequence length="417" mass="46575">MKVILICCLFLFAASHESDYQHLLHGILQGAELISPSFQLNCKISIPRFLEAYQFDETWESIISDAILYSEYCKFTSAKETLLQFKSSDSLMTKSFSKLSEAIASDRVVPSSNLNQYGVSIGAFLKPYFALASPTVLDFEFSGDISALTSGKYPTAIFHGLGDCCYYPGDIEFTDYIRKNVGTYTRCVEIGDGSATSWLEAFQSQANEGCEKIRADPEFANGLNVIGLSQGGLIARSIAEECGMPVHVLVTMGGPHMGVAAMPNCFNGFYCDIVNAAIDKDVYSSFCQNHLGPPGYFKDPYRYDAYLKNSNFLATLNNEKSLNTTYVTGMQNLDNLVLVKFTEDTIVDPPDSEWFGYFENDSHHLVPMNQTTDFHQNLIGLQQLYAQEKMHFIPIQGNHLQFTEAEFTQLVLPYLLQ</sequence>
<dbReference type="InterPro" id="IPR002472">
    <property type="entry name" value="Palm_thioest"/>
</dbReference>
<dbReference type="PANTHER" id="PTHR11247:SF8">
    <property type="entry name" value="PALMITOYL-PROTEIN THIOESTERASE 1"/>
    <property type="match status" value="1"/>
</dbReference>
<accession>A0AAU9K4G5</accession>
<evidence type="ECO:0000256" key="8">
    <source>
        <dbReference type="SAM" id="SignalP"/>
    </source>
</evidence>
<evidence type="ECO:0000256" key="4">
    <source>
        <dbReference type="ARBA" id="ARBA00022801"/>
    </source>
</evidence>
<dbReference type="GO" id="GO:0008474">
    <property type="term" value="F:palmitoyl-(protein) hydrolase activity"/>
    <property type="evidence" value="ECO:0007669"/>
    <property type="project" value="UniProtKB-EC"/>
</dbReference>
<organism evidence="9 10">
    <name type="scientific">Blepharisma stoltei</name>
    <dbReference type="NCBI Taxonomy" id="1481888"/>
    <lineage>
        <taxon>Eukaryota</taxon>
        <taxon>Sar</taxon>
        <taxon>Alveolata</taxon>
        <taxon>Ciliophora</taxon>
        <taxon>Postciliodesmatophora</taxon>
        <taxon>Heterotrichea</taxon>
        <taxon>Heterotrichida</taxon>
        <taxon>Blepharismidae</taxon>
        <taxon>Blepharisma</taxon>
    </lineage>
</organism>
<name>A0AAU9K4G5_9CILI</name>
<dbReference type="InterPro" id="IPR029058">
    <property type="entry name" value="AB_hydrolase_fold"/>
</dbReference>